<keyword evidence="14" id="KW-0735">Signal-anchor</keyword>
<dbReference type="Gene3D" id="1.10.1200.10">
    <property type="entry name" value="ACP-like"/>
    <property type="match status" value="1"/>
</dbReference>
<sequence>MLNPKANEFKPGQIGPPSTETSKPKPQLEEEKSLQQQQRQQQQQLHSKKRPPKSNKPRQQHQQKQQKSHGKSDRRSSSDHHQPKKSTKSKNQQVTNGSGSGRRQKGGSSSSTHPQQQQPTSSSSTAQQADNDSFGLLTKFITIEEAIDPVFRTRPTEDGSKNLDGGSGSTGEALGKLIHGYERYIEWISRCLRAFDTITVIGMDYAIADVVSLVTILQRRNIGEHEATSDARNHIRSLTSLVEDDDDDDNTSISSDSTEYPPATTTTIAMGKDYYKDEVEDDGVYYAPNQQDEARQRLVQGNDLENASDDGTSIASLEHGKRKGNEKWICAVLVGLLLVVGIFWGLSFAGSGEDPRDGVFTFTDPRTNDILIESVEDGGTKVLVKTSDLLVNDGILAVSSFEISADFEYIMLWTNVTQQWRYSTRSNIYVYKVADKSLSPLTNESTVDAEDPKLSYATWSPTGHQVLFVMENDLYVSDLDKIRQITFDGSATVFNGVPDWVYEEEVFGKDYTVWWSPDSTHIAYLRFNETAVPEYHMPLYTSSNSSYPDEMSIKYPKAGSPNPLVSLHLHSLLDDSSVMITKNATSINSTIQAVDDYEDFEDEDRLIVDVLWATDDHSHLLFKQTNRVQDHEITILVTIGKSLPDSKVELARRYEPTDGGWIDVAQSMVYVPGTQTETALVKYMDIADDGKGYMHLAIFAVGDGKQHAPAWLTSGEWEVLTESVVMDTERKLLHFVSTERSPLERHLYTISFSSDDPASTKQCLTCPEDPEVHGYYRAAFSPKSGYYVLSYEGPDIPTTVVKSVDNSTFELVLENNDALRTLLSGYELPKPRMVNVKSGGIDMNAIELLPPNFNPQEKYPVLFHVYGGPGSQLVSYKFELEWHTFLASKLRYIIVTVDGRGTGFRGREYRTCVRKRLGELEVIDQVNAAKHWAQREYVDPSRIAIWGWSYGGYMASKIIESNDGVFSTGMAVAPVTDWRYYDSIYTERYMLTPQMNPDGYEHSAVSNMTGFNNAKYLLAHGTGDDNVHFQHSAVLVDKLTLAGVHDYRVQFYPDSNHRISYHKANPSIYYLLTEYLWQRQIIMFRPTVLFNAASRVAAVRAPVSRTVAPAVFTRLYSAGHASVESRVLDILRGFDKIDESKVSLDAHFVNDLGLDSLDTVEVIMAVEEEFSVEITDKDADDIKTAQQAVEYISKRADAH</sequence>
<feature type="compositionally biased region" description="Basic and acidic residues" evidence="21">
    <location>
        <begin position="70"/>
        <end position="81"/>
    </location>
</feature>
<feature type="region of interest" description="Disordered" evidence="21">
    <location>
        <begin position="151"/>
        <end position="170"/>
    </location>
</feature>
<dbReference type="AlphaFoldDB" id="A0A8H7RVA9"/>
<dbReference type="GO" id="GO:0006633">
    <property type="term" value="P:fatty acid biosynthetic process"/>
    <property type="evidence" value="ECO:0007669"/>
    <property type="project" value="UniProtKB-KW"/>
</dbReference>
<dbReference type="SUPFAM" id="SSF47336">
    <property type="entry name" value="ACP-like"/>
    <property type="match status" value="1"/>
</dbReference>
<keyword evidence="17 22" id="KW-0472">Membrane</keyword>
<evidence type="ECO:0000256" key="12">
    <source>
        <dbReference type="ARBA" id="ARBA00022825"/>
    </source>
</evidence>
<comment type="caution">
    <text evidence="24">The sequence shown here is derived from an EMBL/GenBank/DDBJ whole genome shotgun (WGS) entry which is preliminary data.</text>
</comment>
<feature type="region of interest" description="Disordered" evidence="21">
    <location>
        <begin position="242"/>
        <end position="262"/>
    </location>
</feature>
<evidence type="ECO:0000256" key="18">
    <source>
        <dbReference type="ARBA" id="ARBA00023160"/>
    </source>
</evidence>
<dbReference type="Gene3D" id="2.140.10.30">
    <property type="entry name" value="Dipeptidylpeptidase IV, N-terminal domain"/>
    <property type="match status" value="1"/>
</dbReference>
<accession>A0A8H7RVA9</accession>
<keyword evidence="13" id="KW-0276">Fatty acid metabolism</keyword>
<keyword evidence="11" id="KW-0378">Hydrolase</keyword>
<proteinExistence type="inferred from homology"/>
<dbReference type="InterPro" id="IPR003231">
    <property type="entry name" value="ACP"/>
</dbReference>
<dbReference type="InterPro" id="IPR002471">
    <property type="entry name" value="Pept_S9_AS"/>
</dbReference>
<keyword evidence="12" id="KW-0720">Serine protease</keyword>
<dbReference type="Pfam" id="PF00930">
    <property type="entry name" value="DPPIV_N"/>
    <property type="match status" value="1"/>
</dbReference>
<evidence type="ECO:0000256" key="20">
    <source>
        <dbReference type="RuleBase" id="RU000722"/>
    </source>
</evidence>
<evidence type="ECO:0000256" key="10">
    <source>
        <dbReference type="ARBA" id="ARBA00022692"/>
    </source>
</evidence>
<dbReference type="Gene3D" id="3.40.50.1820">
    <property type="entry name" value="alpha/beta hydrolase"/>
    <property type="match status" value="1"/>
</dbReference>
<keyword evidence="10 22" id="KW-0812">Transmembrane</keyword>
<comment type="subcellular location">
    <subcellularLocation>
        <location evidence="1">Vacuole membrane</location>
        <topology evidence="1">Single-pass type II membrane protein</topology>
    </subcellularLocation>
</comment>
<dbReference type="InterPro" id="IPR001375">
    <property type="entry name" value="Peptidase_S9_cat"/>
</dbReference>
<dbReference type="PANTHER" id="PTHR11731">
    <property type="entry name" value="PROTEASE FAMILY S9B,C DIPEPTIDYL-PEPTIDASE IV-RELATED"/>
    <property type="match status" value="1"/>
</dbReference>
<dbReference type="HAMAP" id="MF_01217">
    <property type="entry name" value="Acyl_carrier"/>
    <property type="match status" value="1"/>
</dbReference>
<comment type="similarity">
    <text evidence="3">Belongs to the peptidase S9B family.</text>
</comment>
<dbReference type="OrthoDB" id="16520at2759"/>
<evidence type="ECO:0000313" key="25">
    <source>
        <dbReference type="Proteomes" id="UP000646827"/>
    </source>
</evidence>
<evidence type="ECO:0000256" key="19">
    <source>
        <dbReference type="ARBA" id="ARBA00023180"/>
    </source>
</evidence>
<evidence type="ECO:0000256" key="16">
    <source>
        <dbReference type="ARBA" id="ARBA00023098"/>
    </source>
</evidence>
<evidence type="ECO:0000256" key="14">
    <source>
        <dbReference type="ARBA" id="ARBA00022968"/>
    </source>
</evidence>
<dbReference type="PANTHER" id="PTHR11731:SF200">
    <property type="entry name" value="DIPEPTIDYL PEPTIDASE 10, ISOFORM B"/>
    <property type="match status" value="1"/>
</dbReference>
<comment type="function">
    <text evidence="20">Carrier of the growing fatty acid chain in fatty acid biosynthesis.</text>
</comment>
<dbReference type="FunFam" id="3.40.50.1820:FF:000003">
    <property type="entry name" value="Dipeptidyl peptidase 4"/>
    <property type="match status" value="1"/>
</dbReference>
<keyword evidence="9" id="KW-0645">Protease</keyword>
<evidence type="ECO:0000256" key="22">
    <source>
        <dbReference type="SAM" id="Phobius"/>
    </source>
</evidence>
<dbReference type="EMBL" id="JAEPRB010000312">
    <property type="protein sequence ID" value="KAG2217263.1"/>
    <property type="molecule type" value="Genomic_DNA"/>
</dbReference>
<keyword evidence="5" id="KW-0031">Aminopeptidase</keyword>
<evidence type="ECO:0000256" key="5">
    <source>
        <dbReference type="ARBA" id="ARBA00022438"/>
    </source>
</evidence>
<dbReference type="NCBIfam" id="TIGR00517">
    <property type="entry name" value="acyl_carrier"/>
    <property type="match status" value="1"/>
</dbReference>
<reference evidence="24 25" key="1">
    <citation type="submission" date="2020-12" db="EMBL/GenBank/DDBJ databases">
        <title>Metabolic potential, ecology and presence of endohyphal bacteria is reflected in genomic diversity of Mucoromycotina.</title>
        <authorList>
            <person name="Muszewska A."/>
            <person name="Okrasinska A."/>
            <person name="Steczkiewicz K."/>
            <person name="Drgas O."/>
            <person name="Orlowska M."/>
            <person name="Perlinska-Lenart U."/>
            <person name="Aleksandrzak-Piekarczyk T."/>
            <person name="Szatraj K."/>
            <person name="Zielenkiewicz U."/>
            <person name="Pilsyk S."/>
            <person name="Malc E."/>
            <person name="Mieczkowski P."/>
            <person name="Kruszewska J.S."/>
            <person name="Biernat P."/>
            <person name="Pawlowska J."/>
        </authorList>
    </citation>
    <scope>NUCLEOTIDE SEQUENCE [LARGE SCALE GENOMIC DNA]</scope>
    <source>
        <strain evidence="24 25">CBS 142.35</strain>
    </source>
</reference>
<dbReference type="GO" id="GO:0004252">
    <property type="term" value="F:serine-type endopeptidase activity"/>
    <property type="evidence" value="ECO:0007669"/>
    <property type="project" value="InterPro"/>
</dbReference>
<keyword evidence="18 20" id="KW-0275">Fatty acid biosynthesis</keyword>
<keyword evidence="19" id="KW-0325">Glycoprotein</keyword>
<dbReference type="InterPro" id="IPR002469">
    <property type="entry name" value="Peptidase_S9B_N"/>
</dbReference>
<feature type="domain" description="Carrier" evidence="23">
    <location>
        <begin position="1121"/>
        <end position="1196"/>
    </location>
</feature>
<keyword evidence="15 22" id="KW-1133">Transmembrane helix</keyword>
<dbReference type="GO" id="GO:0005774">
    <property type="term" value="C:vacuolar membrane"/>
    <property type="evidence" value="ECO:0007669"/>
    <property type="project" value="UniProtKB-SubCell"/>
</dbReference>
<dbReference type="SUPFAM" id="SSF82171">
    <property type="entry name" value="DPP6 N-terminal domain-like"/>
    <property type="match status" value="1"/>
</dbReference>
<dbReference type="Pfam" id="PF00550">
    <property type="entry name" value="PP-binding"/>
    <property type="match status" value="1"/>
</dbReference>
<dbReference type="FunFam" id="1.10.1200.10:FF:000003">
    <property type="entry name" value="Acyl carrier protein"/>
    <property type="match status" value="1"/>
</dbReference>
<feature type="compositionally biased region" description="Low complexity" evidence="21">
    <location>
        <begin position="35"/>
        <end position="44"/>
    </location>
</feature>
<feature type="compositionally biased region" description="Low complexity" evidence="21">
    <location>
        <begin position="106"/>
        <end position="129"/>
    </location>
</feature>
<dbReference type="GO" id="GO:0005886">
    <property type="term" value="C:plasma membrane"/>
    <property type="evidence" value="ECO:0007669"/>
    <property type="project" value="TreeGrafter"/>
</dbReference>
<dbReference type="SUPFAM" id="SSF53474">
    <property type="entry name" value="alpha/beta-Hydrolases"/>
    <property type="match status" value="1"/>
</dbReference>
<dbReference type="PROSITE" id="PS50075">
    <property type="entry name" value="CARRIER"/>
    <property type="match status" value="1"/>
</dbReference>
<dbReference type="InterPro" id="IPR009081">
    <property type="entry name" value="PP-bd_ACP"/>
</dbReference>
<evidence type="ECO:0000256" key="4">
    <source>
        <dbReference type="ARBA" id="ARBA00010930"/>
    </source>
</evidence>
<dbReference type="InterPro" id="IPR036736">
    <property type="entry name" value="ACP-like_sf"/>
</dbReference>
<evidence type="ECO:0000256" key="3">
    <source>
        <dbReference type="ARBA" id="ARBA00006150"/>
    </source>
</evidence>
<organism evidence="24 25">
    <name type="scientific">Circinella minor</name>
    <dbReference type="NCBI Taxonomy" id="1195481"/>
    <lineage>
        <taxon>Eukaryota</taxon>
        <taxon>Fungi</taxon>
        <taxon>Fungi incertae sedis</taxon>
        <taxon>Mucoromycota</taxon>
        <taxon>Mucoromycotina</taxon>
        <taxon>Mucoromycetes</taxon>
        <taxon>Mucorales</taxon>
        <taxon>Lichtheimiaceae</taxon>
        <taxon>Circinella</taxon>
    </lineage>
</organism>
<dbReference type="GO" id="GO:0006508">
    <property type="term" value="P:proteolysis"/>
    <property type="evidence" value="ECO:0007669"/>
    <property type="project" value="UniProtKB-KW"/>
</dbReference>
<feature type="transmembrane region" description="Helical" evidence="22">
    <location>
        <begin position="328"/>
        <end position="346"/>
    </location>
</feature>
<evidence type="ECO:0000256" key="13">
    <source>
        <dbReference type="ARBA" id="ARBA00022832"/>
    </source>
</evidence>
<dbReference type="Proteomes" id="UP000646827">
    <property type="component" value="Unassembled WGS sequence"/>
</dbReference>
<gene>
    <name evidence="24" type="ORF">INT45_009303</name>
</gene>
<dbReference type="GO" id="GO:0004177">
    <property type="term" value="F:aminopeptidase activity"/>
    <property type="evidence" value="ECO:0007669"/>
    <property type="project" value="UniProtKB-KW"/>
</dbReference>
<evidence type="ECO:0000256" key="21">
    <source>
        <dbReference type="SAM" id="MobiDB-lite"/>
    </source>
</evidence>
<dbReference type="NCBIfam" id="NF002148">
    <property type="entry name" value="PRK00982.1-2"/>
    <property type="match status" value="1"/>
</dbReference>
<comment type="pathway">
    <text evidence="2">Lipid metabolism; fatty acid biosynthesis.</text>
</comment>
<dbReference type="InterPro" id="IPR029058">
    <property type="entry name" value="AB_hydrolase_fold"/>
</dbReference>
<evidence type="ECO:0000256" key="2">
    <source>
        <dbReference type="ARBA" id="ARBA00005194"/>
    </source>
</evidence>
<dbReference type="InterPro" id="IPR050278">
    <property type="entry name" value="Serine_Prot_S9B/DPPIV"/>
</dbReference>
<name>A0A8H7RVA9_9FUNG</name>
<evidence type="ECO:0000259" key="23">
    <source>
        <dbReference type="PROSITE" id="PS50075"/>
    </source>
</evidence>
<dbReference type="PROSITE" id="PS00708">
    <property type="entry name" value="PRO_ENDOPEP_SER"/>
    <property type="match status" value="1"/>
</dbReference>
<keyword evidence="25" id="KW-1185">Reference proteome</keyword>
<evidence type="ECO:0000256" key="17">
    <source>
        <dbReference type="ARBA" id="ARBA00023136"/>
    </source>
</evidence>
<evidence type="ECO:0000256" key="15">
    <source>
        <dbReference type="ARBA" id="ARBA00022989"/>
    </source>
</evidence>
<comment type="similarity">
    <text evidence="4">Belongs to the acyl carrier protein (ACP) family.</text>
</comment>
<evidence type="ECO:0000256" key="9">
    <source>
        <dbReference type="ARBA" id="ARBA00022670"/>
    </source>
</evidence>
<dbReference type="GO" id="GO:0099128">
    <property type="term" value="C:mitochondrial [2Fe-2S] assembly complex"/>
    <property type="evidence" value="ECO:0007669"/>
    <property type="project" value="UniProtKB-ARBA"/>
</dbReference>
<dbReference type="Pfam" id="PF00326">
    <property type="entry name" value="Peptidase_S9"/>
    <property type="match status" value="1"/>
</dbReference>
<dbReference type="PROSITE" id="PS00012">
    <property type="entry name" value="PHOSPHOPANTETHEINE"/>
    <property type="match status" value="1"/>
</dbReference>
<feature type="compositionally biased region" description="Basic and acidic residues" evidence="21">
    <location>
        <begin position="22"/>
        <end position="33"/>
    </location>
</feature>
<feature type="compositionally biased region" description="Basic residues" evidence="21">
    <location>
        <begin position="46"/>
        <end position="69"/>
    </location>
</feature>
<evidence type="ECO:0000256" key="8">
    <source>
        <dbReference type="ARBA" id="ARBA00022553"/>
    </source>
</evidence>
<evidence type="ECO:0000256" key="1">
    <source>
        <dbReference type="ARBA" id="ARBA00004576"/>
    </source>
</evidence>
<evidence type="ECO:0000256" key="7">
    <source>
        <dbReference type="ARBA" id="ARBA00022516"/>
    </source>
</evidence>
<protein>
    <recommendedName>
        <fullName evidence="20">Acyl carrier protein</fullName>
    </recommendedName>
</protein>
<keyword evidence="7 20" id="KW-0444">Lipid biosynthesis</keyword>
<evidence type="ECO:0000256" key="11">
    <source>
        <dbReference type="ARBA" id="ARBA00022801"/>
    </source>
</evidence>
<keyword evidence="16" id="KW-0443">Lipid metabolism</keyword>
<evidence type="ECO:0000313" key="24">
    <source>
        <dbReference type="EMBL" id="KAG2217263.1"/>
    </source>
</evidence>
<evidence type="ECO:0000256" key="6">
    <source>
        <dbReference type="ARBA" id="ARBA00022450"/>
    </source>
</evidence>
<keyword evidence="6 20" id="KW-0596">Phosphopantetheine</keyword>
<keyword evidence="8" id="KW-0597">Phosphoprotein</keyword>
<dbReference type="InterPro" id="IPR006162">
    <property type="entry name" value="Ppantetheine_attach_site"/>
</dbReference>
<feature type="region of interest" description="Disordered" evidence="21">
    <location>
        <begin position="1"/>
        <end position="129"/>
    </location>
</feature>
<dbReference type="GO" id="GO:0008239">
    <property type="term" value="F:dipeptidyl-peptidase activity"/>
    <property type="evidence" value="ECO:0007669"/>
    <property type="project" value="TreeGrafter"/>
</dbReference>